<dbReference type="EMBL" id="AONQ01000123">
    <property type="protein sequence ID" value="EME67644.1"/>
    <property type="molecule type" value="Genomic_DNA"/>
</dbReference>
<dbReference type="STRING" id="1244869.H261_22453"/>
<dbReference type="OrthoDB" id="9067983at2"/>
<organism evidence="1 2">
    <name type="scientific">Paramagnetospirillum caucaseum</name>
    <dbReference type="NCBI Taxonomy" id="1244869"/>
    <lineage>
        <taxon>Bacteria</taxon>
        <taxon>Pseudomonadati</taxon>
        <taxon>Pseudomonadota</taxon>
        <taxon>Alphaproteobacteria</taxon>
        <taxon>Rhodospirillales</taxon>
        <taxon>Magnetospirillaceae</taxon>
        <taxon>Paramagnetospirillum</taxon>
    </lineage>
</organism>
<evidence type="ECO:0000313" key="2">
    <source>
        <dbReference type="Proteomes" id="UP000011744"/>
    </source>
</evidence>
<evidence type="ECO:0008006" key="3">
    <source>
        <dbReference type="Google" id="ProtNLM"/>
    </source>
</evidence>
<name>M3A5B0_9PROT</name>
<evidence type="ECO:0000313" key="1">
    <source>
        <dbReference type="EMBL" id="EME67644.1"/>
    </source>
</evidence>
<proteinExistence type="predicted"/>
<comment type="caution">
    <text evidence="1">The sequence shown here is derived from an EMBL/GenBank/DDBJ whole genome shotgun (WGS) entry which is preliminary data.</text>
</comment>
<sequence>MDNITPIDDKDYPLDLLPKEIRETILAIHDLRQVAVVIAGQSVLTALSFATQHITDVEVPRQGQKPLSCYFLSVAESGAGKTSAESLAMAAINARADVLEAAYGKEFRKYEIETDAYKQECKETRKDMKGQYTSAEINEAIQAINEPLPPLRPDMVTGMATYSGLINCLKDGQPSLCVSNDDSVAFIHDASNDPHMVALFTCLWSGTKYTRTIFGKWLILKGRRLTAHLMVQPQYAEPLLHGKYTADQGIVPRFNVAEAPYMEKATPKGDAKTHRETINKFNERIAALVQHPGAVENRNEVRVENPLIMSSDAEALFLRFMDDMTVQSRPGEKLAVIRTSAIRASETAARLAGIMTLFVGGPDKATIETPEVQAAIALMYYFLDQKLAIYRKSQVDPDMRLAEKVWHWMSHNWGEPKISQRDLCHYGIPA</sequence>
<dbReference type="Proteomes" id="UP000011744">
    <property type="component" value="Unassembled WGS sequence"/>
</dbReference>
<dbReference type="RefSeq" id="WP_008622290.1">
    <property type="nucleotide sequence ID" value="NZ_AONQ01000123.1"/>
</dbReference>
<dbReference type="InterPro" id="IPR025048">
    <property type="entry name" value="DUF3987"/>
</dbReference>
<reference evidence="1 2" key="1">
    <citation type="journal article" date="2014" name="Genome Announc.">
        <title>Draft Genome Sequence of Magnetospirillum sp. Strain SO-1, a Freshwater Magnetotactic Bacterium Isolated from the Ol'khovka River, Russia.</title>
        <authorList>
            <person name="Grouzdev D.S."/>
            <person name="Dziuba M.V."/>
            <person name="Sukhacheva M.S."/>
            <person name="Mardanov A.V."/>
            <person name="Beletskiy A.V."/>
            <person name="Kuznetsov B.B."/>
            <person name="Skryabin K.G."/>
        </authorList>
    </citation>
    <scope>NUCLEOTIDE SEQUENCE [LARGE SCALE GENOMIC DNA]</scope>
    <source>
        <strain evidence="1 2">SO-1</strain>
    </source>
</reference>
<dbReference type="Pfam" id="PF13148">
    <property type="entry name" value="DUF3987"/>
    <property type="match status" value="1"/>
</dbReference>
<accession>M3A5B0</accession>
<protein>
    <recommendedName>
        <fullName evidence="3">DUF3987 domain-containing protein</fullName>
    </recommendedName>
</protein>
<gene>
    <name evidence="1" type="ORF">H261_22453</name>
</gene>
<feature type="non-terminal residue" evidence="1">
    <location>
        <position position="430"/>
    </location>
</feature>
<keyword evidence="2" id="KW-1185">Reference proteome</keyword>
<dbReference type="eggNOG" id="COG4983">
    <property type="taxonomic scope" value="Bacteria"/>
</dbReference>
<dbReference type="AlphaFoldDB" id="M3A5B0"/>